<protein>
    <recommendedName>
        <fullName evidence="6">Long-chain-fatty-acid--CoA ligase</fullName>
        <ecNumber evidence="5">6.2.1.3</ecNumber>
    </recommendedName>
    <alternativeName>
        <fullName evidence="7">Long-chain acyl-CoA synthetase</fullName>
    </alternativeName>
</protein>
<dbReference type="PANTHER" id="PTHR43767">
    <property type="entry name" value="LONG-CHAIN-FATTY-ACID--COA LIGASE"/>
    <property type="match status" value="1"/>
</dbReference>
<dbReference type="InterPro" id="IPR050237">
    <property type="entry name" value="ATP-dep_AMP-bd_enzyme"/>
</dbReference>
<evidence type="ECO:0000256" key="5">
    <source>
        <dbReference type="ARBA" id="ARBA00026121"/>
    </source>
</evidence>
<dbReference type="InterPro" id="IPR020845">
    <property type="entry name" value="AMP-binding_CS"/>
</dbReference>
<dbReference type="AlphaFoldDB" id="A0A5B8RBR0"/>
<evidence type="ECO:0000256" key="6">
    <source>
        <dbReference type="ARBA" id="ARBA00039545"/>
    </source>
</evidence>
<feature type="domain" description="AMP-dependent synthetase/ligase" evidence="8">
    <location>
        <begin position="37"/>
        <end position="434"/>
    </location>
</feature>
<dbReference type="InterPro" id="IPR045851">
    <property type="entry name" value="AMP-bd_C_sf"/>
</dbReference>
<keyword evidence="4" id="KW-0472">Membrane</keyword>
<accession>A0A5B8RBR0</accession>
<dbReference type="EMBL" id="MN079091">
    <property type="protein sequence ID" value="QEA04894.1"/>
    <property type="molecule type" value="Genomic_DNA"/>
</dbReference>
<comment type="pathway">
    <text evidence="2">Lipid metabolism; fatty acid beta-oxidation.</text>
</comment>
<keyword evidence="3 10" id="KW-0436">Ligase</keyword>
<dbReference type="SUPFAM" id="SSF56801">
    <property type="entry name" value="Acetyl-CoA synthetase-like"/>
    <property type="match status" value="1"/>
</dbReference>
<gene>
    <name evidence="10" type="primary">fadD</name>
    <name evidence="10" type="ORF">KBTEX_01212</name>
</gene>
<dbReference type="Pfam" id="PF00501">
    <property type="entry name" value="AMP-binding"/>
    <property type="match status" value="1"/>
</dbReference>
<dbReference type="EC" id="6.2.1.3" evidence="5"/>
<dbReference type="Gene3D" id="3.30.300.30">
    <property type="match status" value="1"/>
</dbReference>
<evidence type="ECO:0000259" key="9">
    <source>
        <dbReference type="Pfam" id="PF13193"/>
    </source>
</evidence>
<evidence type="ECO:0000313" key="10">
    <source>
        <dbReference type="EMBL" id="QEA04894.1"/>
    </source>
</evidence>
<evidence type="ECO:0000256" key="1">
    <source>
        <dbReference type="ARBA" id="ARBA00004170"/>
    </source>
</evidence>
<dbReference type="CDD" id="cd05936">
    <property type="entry name" value="FC-FACS_FadD_like"/>
    <property type="match status" value="1"/>
</dbReference>
<dbReference type="InterPro" id="IPR000873">
    <property type="entry name" value="AMP-dep_synth/lig_dom"/>
</dbReference>
<dbReference type="InterPro" id="IPR042099">
    <property type="entry name" value="ANL_N_sf"/>
</dbReference>
<dbReference type="PANTHER" id="PTHR43767:SF8">
    <property type="entry name" value="LONG-CHAIN-FATTY-ACID--COA LIGASE"/>
    <property type="match status" value="1"/>
</dbReference>
<organism evidence="10">
    <name type="scientific">uncultured organism</name>
    <dbReference type="NCBI Taxonomy" id="155900"/>
    <lineage>
        <taxon>unclassified sequences</taxon>
        <taxon>environmental samples</taxon>
    </lineage>
</organism>
<dbReference type="PROSITE" id="PS00455">
    <property type="entry name" value="AMP_BINDING"/>
    <property type="match status" value="1"/>
</dbReference>
<comment type="subcellular location">
    <subcellularLocation>
        <location evidence="1">Membrane</location>
        <topology evidence="1">Peripheral membrane protein</topology>
    </subcellularLocation>
</comment>
<feature type="domain" description="AMP-binding enzyme C-terminal" evidence="9">
    <location>
        <begin position="484"/>
        <end position="558"/>
    </location>
</feature>
<dbReference type="Pfam" id="PF13193">
    <property type="entry name" value="AMP-binding_C"/>
    <property type="match status" value="1"/>
</dbReference>
<evidence type="ECO:0000259" key="8">
    <source>
        <dbReference type="Pfam" id="PF00501"/>
    </source>
</evidence>
<evidence type="ECO:0000256" key="2">
    <source>
        <dbReference type="ARBA" id="ARBA00005005"/>
    </source>
</evidence>
<proteinExistence type="predicted"/>
<sequence>MTDSNRAGAQPWLDAYGPGVSGEFQPLPDTDLAALVRRAAREHTSAPAFTVCLENGMTASLSFTEVDRASDAFAAWLRDEAGITPGERVALQAPNNLAFPVCAFGVFKAGAVLVNVNPLYTAHEMNHQLRDAGARVLVIIDMFADKLPEALRDTDVSRVVTLSIASFFPWLKSRLIRGMLRYIRREIPAMPMAVTPLEQAITEGERGAGALRADPPRRGSDDTAVLQYTGGTTGVAKGAELTHGNLMANVAQTLAIAGPVLRPGKDIVLTALPMYHIFAFTFNMLTFFTTGCRNILCPSPRPPAKLRRAFEQFAVTKFSAVNALFQGLLRESWFRENPPRSIDLSISGGTALHTHVAEEWERLVGSPICEGYGLSETSPVVAVNPPAGEVRLGTIGIPMPGTEVRLVDEDDEDVPLGTPGELVVRGPQVMRGYWQRPEETATAMRGGWFHTGDVARMDERGYLSIVDRKKDMIDVSGFNVYPNEVEDVLGAHPDIDEVAVVGVRDDEGDEHVHAFVVTGDPSLTEADVREWARRELTAYKVPERVFFRDELPKSPVGKILRKDLRKPGG</sequence>
<name>A0A5B8RBR0_9ZZZZ</name>
<dbReference type="Gene3D" id="3.40.50.12780">
    <property type="entry name" value="N-terminal domain of ligase-like"/>
    <property type="match status" value="1"/>
</dbReference>
<dbReference type="GO" id="GO:0004467">
    <property type="term" value="F:long-chain fatty acid-CoA ligase activity"/>
    <property type="evidence" value="ECO:0007669"/>
    <property type="project" value="UniProtKB-EC"/>
</dbReference>
<dbReference type="GO" id="GO:0016020">
    <property type="term" value="C:membrane"/>
    <property type="evidence" value="ECO:0007669"/>
    <property type="project" value="UniProtKB-SubCell"/>
</dbReference>
<dbReference type="InterPro" id="IPR025110">
    <property type="entry name" value="AMP-bd_C"/>
</dbReference>
<reference evidence="10" key="1">
    <citation type="submission" date="2019-06" db="EMBL/GenBank/DDBJ databases">
        <authorList>
            <person name="Murdoch R.W."/>
            <person name="Fathepure B."/>
        </authorList>
    </citation>
    <scope>NUCLEOTIDE SEQUENCE</scope>
</reference>
<evidence type="ECO:0000256" key="3">
    <source>
        <dbReference type="ARBA" id="ARBA00022598"/>
    </source>
</evidence>
<evidence type="ECO:0000256" key="7">
    <source>
        <dbReference type="ARBA" id="ARBA00042773"/>
    </source>
</evidence>
<evidence type="ECO:0000256" key="4">
    <source>
        <dbReference type="ARBA" id="ARBA00023136"/>
    </source>
</evidence>